<comment type="caution">
    <text evidence="3">The sequence shown here is derived from an EMBL/GenBank/DDBJ whole genome shotgun (WGS) entry which is preliminary data.</text>
</comment>
<evidence type="ECO:0000313" key="3">
    <source>
        <dbReference type="EMBL" id="PFX15714.1"/>
    </source>
</evidence>
<dbReference type="STRING" id="50429.A0A2B4RBI4"/>
<feature type="domain" description="Reverse transcriptase" evidence="2">
    <location>
        <begin position="157"/>
        <end position="261"/>
    </location>
</feature>
<dbReference type="AlphaFoldDB" id="A0A2B4RBI4"/>
<proteinExistence type="predicted"/>
<feature type="compositionally biased region" description="Low complexity" evidence="1">
    <location>
        <begin position="276"/>
        <end position="293"/>
    </location>
</feature>
<dbReference type="OrthoDB" id="5988576at2759"/>
<reference evidence="4" key="1">
    <citation type="journal article" date="2017" name="bioRxiv">
        <title>Comparative analysis of the genomes of Stylophora pistillata and Acropora digitifera provides evidence for extensive differences between species of corals.</title>
        <authorList>
            <person name="Voolstra C.R."/>
            <person name="Li Y."/>
            <person name="Liew Y.J."/>
            <person name="Baumgarten S."/>
            <person name="Zoccola D."/>
            <person name="Flot J.-F."/>
            <person name="Tambutte S."/>
            <person name="Allemand D."/>
            <person name="Aranda M."/>
        </authorList>
    </citation>
    <scope>NUCLEOTIDE SEQUENCE [LARGE SCALE GENOMIC DNA]</scope>
</reference>
<evidence type="ECO:0000256" key="1">
    <source>
        <dbReference type="SAM" id="MobiDB-lite"/>
    </source>
</evidence>
<dbReference type="PANTHER" id="PTHR33198:SF20">
    <property type="entry name" value="RETROTRANSPOSON GAG DOMAIN-CONTAINING PROTEIN"/>
    <property type="match status" value="1"/>
</dbReference>
<protein>
    <recommendedName>
        <fullName evidence="2">Reverse transcriptase domain-containing protein</fullName>
    </recommendedName>
</protein>
<keyword evidence="4" id="KW-1185">Reference proteome</keyword>
<sequence length="293" mass="32781">MDVQEIYVTLAGDGEDVSSQATLQVLDNYFVPKSNVPYERHLFRQISQESGETVDQFVCRLRQRAATCEFGVNEDDYIRDQLIDKCYSSHLRRKFLEKEGTVTLGDLLRVARSQEAVDRQLKQFNTDQVDRVNAVRGKVDGNKNPRKLKTCFSCGREGHFSQDWRQYVIIHGCHSTVKDANLGVPQGSILGPALFPIFINDLLKIQEHSAADIYLGDITISASVDYRSTPDAINQADVGKVAQGTTDNKMVLNESKTKPMLVPRKSLHKKLAAPHSLSKSTQSDSNTSSLMNC</sequence>
<dbReference type="InterPro" id="IPR000477">
    <property type="entry name" value="RT_dom"/>
</dbReference>
<feature type="region of interest" description="Disordered" evidence="1">
    <location>
        <begin position="269"/>
        <end position="293"/>
    </location>
</feature>
<dbReference type="PANTHER" id="PTHR33198">
    <property type="entry name" value="ANK_REP_REGION DOMAIN-CONTAINING PROTEIN-RELATED"/>
    <property type="match status" value="1"/>
</dbReference>
<dbReference type="EMBL" id="LSMT01000619">
    <property type="protein sequence ID" value="PFX15714.1"/>
    <property type="molecule type" value="Genomic_DNA"/>
</dbReference>
<evidence type="ECO:0000313" key="4">
    <source>
        <dbReference type="Proteomes" id="UP000225706"/>
    </source>
</evidence>
<gene>
    <name evidence="3" type="ORF">AWC38_SpisGene20060</name>
</gene>
<dbReference type="Pfam" id="PF00078">
    <property type="entry name" value="RVT_1"/>
    <property type="match status" value="1"/>
</dbReference>
<name>A0A2B4RBI4_STYPI</name>
<dbReference type="Proteomes" id="UP000225706">
    <property type="component" value="Unassembled WGS sequence"/>
</dbReference>
<organism evidence="3 4">
    <name type="scientific">Stylophora pistillata</name>
    <name type="common">Smooth cauliflower coral</name>
    <dbReference type="NCBI Taxonomy" id="50429"/>
    <lineage>
        <taxon>Eukaryota</taxon>
        <taxon>Metazoa</taxon>
        <taxon>Cnidaria</taxon>
        <taxon>Anthozoa</taxon>
        <taxon>Hexacorallia</taxon>
        <taxon>Scleractinia</taxon>
        <taxon>Astrocoeniina</taxon>
        <taxon>Pocilloporidae</taxon>
        <taxon>Stylophora</taxon>
    </lineage>
</organism>
<evidence type="ECO:0000259" key="2">
    <source>
        <dbReference type="Pfam" id="PF00078"/>
    </source>
</evidence>
<accession>A0A2B4RBI4</accession>